<reference evidence="1" key="1">
    <citation type="submission" date="2020-03" db="EMBL/GenBank/DDBJ databases">
        <authorList>
            <person name="Guo F."/>
        </authorList>
    </citation>
    <scope>NUCLEOTIDE SEQUENCE</scope>
    <source>
        <strain evidence="1">JCM 30134</strain>
    </source>
</reference>
<dbReference type="Proteomes" id="UP000787472">
    <property type="component" value="Unassembled WGS sequence"/>
</dbReference>
<organism evidence="1 2">
    <name type="scientific">Pseudomaricurvus hydrocarbonicus</name>
    <dbReference type="NCBI Taxonomy" id="1470433"/>
    <lineage>
        <taxon>Bacteria</taxon>
        <taxon>Pseudomonadati</taxon>
        <taxon>Pseudomonadota</taxon>
        <taxon>Gammaproteobacteria</taxon>
        <taxon>Cellvibrionales</taxon>
        <taxon>Cellvibrionaceae</taxon>
        <taxon>Pseudomaricurvus</taxon>
    </lineage>
</organism>
<protein>
    <recommendedName>
        <fullName evidence="3">Thymidylate kinase</fullName>
    </recommendedName>
</protein>
<gene>
    <name evidence="1" type="ORF">G8770_04900</name>
</gene>
<evidence type="ECO:0000313" key="2">
    <source>
        <dbReference type="Proteomes" id="UP000787472"/>
    </source>
</evidence>
<dbReference type="AlphaFoldDB" id="A0A9E5JSY3"/>
<evidence type="ECO:0008006" key="3">
    <source>
        <dbReference type="Google" id="ProtNLM"/>
    </source>
</evidence>
<dbReference type="RefSeq" id="WP_167182571.1">
    <property type="nucleotide sequence ID" value="NZ_JAAONZ010000003.1"/>
</dbReference>
<accession>A0A9E5JSY3</accession>
<keyword evidence="2" id="KW-1185">Reference proteome</keyword>
<sequence>MDLSHMRTLYEIGRITDVMAVADNKDGSWHIDCHDLWGRTLHLTTTTGDACHFTSLDAASEAAHDIGFKEIHIVEH</sequence>
<name>A0A9E5JSY3_9GAMM</name>
<comment type="caution">
    <text evidence="1">The sequence shown here is derived from an EMBL/GenBank/DDBJ whole genome shotgun (WGS) entry which is preliminary data.</text>
</comment>
<proteinExistence type="predicted"/>
<evidence type="ECO:0000313" key="1">
    <source>
        <dbReference type="EMBL" id="NHO64876.1"/>
    </source>
</evidence>
<dbReference type="EMBL" id="JAAONZ010000003">
    <property type="protein sequence ID" value="NHO64876.1"/>
    <property type="molecule type" value="Genomic_DNA"/>
</dbReference>